<evidence type="ECO:0000259" key="1">
    <source>
        <dbReference type="Pfam" id="PF08719"/>
    </source>
</evidence>
<dbReference type="AlphaFoldDB" id="A0A0F9P5Y0"/>
<reference evidence="2" key="1">
    <citation type="journal article" date="2015" name="Nature">
        <title>Complex archaea that bridge the gap between prokaryotes and eukaryotes.</title>
        <authorList>
            <person name="Spang A."/>
            <person name="Saw J.H."/>
            <person name="Jorgensen S.L."/>
            <person name="Zaremba-Niedzwiedzka K."/>
            <person name="Martijn J."/>
            <person name="Lind A.E."/>
            <person name="van Eijk R."/>
            <person name="Schleper C."/>
            <person name="Guy L."/>
            <person name="Ettema T.J."/>
        </authorList>
    </citation>
    <scope>NUCLEOTIDE SEQUENCE</scope>
</reference>
<organism evidence="2">
    <name type="scientific">marine sediment metagenome</name>
    <dbReference type="NCBI Taxonomy" id="412755"/>
    <lineage>
        <taxon>unclassified sequences</taxon>
        <taxon>metagenomes</taxon>
        <taxon>ecological metagenomes</taxon>
    </lineage>
</organism>
<proteinExistence type="predicted"/>
<dbReference type="InterPro" id="IPR037238">
    <property type="entry name" value="YbiA-like_sf"/>
</dbReference>
<gene>
    <name evidence="2" type="ORF">LCGC14_0941910</name>
</gene>
<dbReference type="Gene3D" id="1.10.357.40">
    <property type="entry name" value="YbiA-like"/>
    <property type="match status" value="1"/>
</dbReference>
<evidence type="ECO:0000313" key="2">
    <source>
        <dbReference type="EMBL" id="KKN19807.1"/>
    </source>
</evidence>
<dbReference type="NCBIfam" id="TIGR02464">
    <property type="entry name" value="ribofla_fusion"/>
    <property type="match status" value="1"/>
</dbReference>
<dbReference type="CDD" id="cd15457">
    <property type="entry name" value="NADAR"/>
    <property type="match status" value="1"/>
</dbReference>
<feature type="domain" description="NADAR" evidence="1">
    <location>
        <begin position="10"/>
        <end position="136"/>
    </location>
</feature>
<dbReference type="InterPro" id="IPR012816">
    <property type="entry name" value="NADAR"/>
</dbReference>
<name>A0A0F9P5Y0_9ZZZZ</name>
<dbReference type="SUPFAM" id="SSF143990">
    <property type="entry name" value="YbiA-like"/>
    <property type="match status" value="1"/>
</dbReference>
<accession>A0A0F9P5Y0</accession>
<comment type="caution">
    <text evidence="2">The sequence shown here is derived from an EMBL/GenBank/DDBJ whole genome shotgun (WGS) entry which is preliminary data.</text>
</comment>
<sequence>MRIEGFFGEFRFLSNFYPSEITFDGVTYPTVEHAYQALKCSDKLQRLRIAQAPTPGQAKKMGRECHLRANWDTIRISMMYTLLVDKFRIPELRDALVMTHPHDLEETNNWHDQFWGVCNGTGENHLGKLLMKIRQRWVDGVDRLMDDMKKDELESDS</sequence>
<protein>
    <recommendedName>
        <fullName evidence="1">NADAR domain-containing protein</fullName>
    </recommendedName>
</protein>
<dbReference type="EMBL" id="LAZR01003300">
    <property type="protein sequence ID" value="KKN19807.1"/>
    <property type="molecule type" value="Genomic_DNA"/>
</dbReference>
<dbReference type="Pfam" id="PF08719">
    <property type="entry name" value="NADAR"/>
    <property type="match status" value="1"/>
</dbReference>